<evidence type="ECO:0000313" key="11">
    <source>
        <dbReference type="EMBL" id="MCQ4814661.1"/>
    </source>
</evidence>
<evidence type="ECO:0000256" key="3">
    <source>
        <dbReference type="ARBA" id="ARBA00022679"/>
    </source>
</evidence>
<dbReference type="AlphaFoldDB" id="A0AAW5K1Z9"/>
<evidence type="ECO:0000256" key="5">
    <source>
        <dbReference type="ARBA" id="ARBA00023317"/>
    </source>
</evidence>
<dbReference type="GO" id="GO:0047304">
    <property type="term" value="F:2-aminoethylphosphonate-pyruvate transaminase activity"/>
    <property type="evidence" value="ECO:0007669"/>
    <property type="project" value="UniProtKB-EC"/>
</dbReference>
<dbReference type="InterPro" id="IPR015422">
    <property type="entry name" value="PyrdxlP-dep_Trfase_small"/>
</dbReference>
<dbReference type="InterPro" id="IPR015421">
    <property type="entry name" value="PyrdxlP-dep_Trfase_major"/>
</dbReference>
<dbReference type="GO" id="GO:0019700">
    <property type="term" value="P:organic phosphonate catabolic process"/>
    <property type="evidence" value="ECO:0007669"/>
    <property type="project" value="InterPro"/>
</dbReference>
<feature type="binding site" evidence="8">
    <location>
        <position position="339"/>
    </location>
    <ligand>
        <name>substrate</name>
    </ligand>
</feature>
<feature type="modified residue" description="N6-(pyridoxal phosphate)lysine" evidence="9">
    <location>
        <position position="194"/>
    </location>
</feature>
<protein>
    <recommendedName>
        <fullName evidence="6">2-aminoethylphosphonate--pyruvate transaminase</fullName>
        <ecNumber evidence="6">2.6.1.37</ecNumber>
    </recommendedName>
</protein>
<dbReference type="NCBIfam" id="TIGR03301">
    <property type="entry name" value="PhnW-AepZ"/>
    <property type="match status" value="1"/>
</dbReference>
<evidence type="ECO:0000256" key="9">
    <source>
        <dbReference type="PIRSR" id="PIRSR000524-50"/>
    </source>
</evidence>
<evidence type="ECO:0000256" key="2">
    <source>
        <dbReference type="ARBA" id="ARBA00022576"/>
    </source>
</evidence>
<dbReference type="Gene3D" id="3.90.1150.10">
    <property type="entry name" value="Aspartate Aminotransferase, domain 1"/>
    <property type="match status" value="1"/>
</dbReference>
<evidence type="ECO:0000259" key="10">
    <source>
        <dbReference type="Pfam" id="PF00266"/>
    </source>
</evidence>
<dbReference type="EC" id="2.6.1.37" evidence="6"/>
<dbReference type="InterPro" id="IPR012703">
    <property type="entry name" value="NH2EtPonate_pyrv_transaminase"/>
</dbReference>
<keyword evidence="5" id="KW-0670">Pyruvate</keyword>
<gene>
    <name evidence="11" type="ORF">NE630_09495</name>
</gene>
<sequence>MIKRKVLLNPGPSTTTDTVKMAQVVPDICPREKEFAGMMKKLRDDLLKIVHADPKEYTSVLFCGSGTLNIDVCLNSLLPANKKVLVVNNGAYSARAVEICSYYGLPCIDLKFPFDQSPDLSLIEKALRENPDIALVHATHNETGTGILNPIRDIGALAHKYGAVFSVDTTSTLAMRPINIEEDNIDFCMASAQKGIMAMTGLSFIIGKKNIIEESRNYPKRSYYCNLFLQYDCFEKTGEMHFTPPVQTIYAAIQGLREYFEEGELAKWERHTRVFNAIHKGLEELGFRNVIKKELQSGLVVSVIYPDDASWDFAKVHDYCYERGFTIYPGKISTTNTFRLCALGAIDEKDIVNFFATFKDALKDCNVAIPIRYNDKEA</sequence>
<dbReference type="InterPro" id="IPR015424">
    <property type="entry name" value="PyrdxlP-dep_Trfase"/>
</dbReference>
<dbReference type="PANTHER" id="PTHR42778:SF1">
    <property type="entry name" value="2-AMINOETHYLPHOSPHONATE--PYRUVATE TRANSAMINASE"/>
    <property type="match status" value="1"/>
</dbReference>
<keyword evidence="2 11" id="KW-0032">Aminotransferase</keyword>
<comment type="cofactor">
    <cofactor evidence="1 9">
        <name>pyridoxal 5'-phosphate</name>
        <dbReference type="ChEBI" id="CHEBI:597326"/>
    </cofactor>
</comment>
<dbReference type="InterPro" id="IPR024169">
    <property type="entry name" value="SP_NH2Trfase/AEP_transaminase"/>
</dbReference>
<evidence type="ECO:0000256" key="6">
    <source>
        <dbReference type="ARBA" id="ARBA00044521"/>
    </source>
</evidence>
<dbReference type="SUPFAM" id="SSF53383">
    <property type="entry name" value="PLP-dependent transferases"/>
    <property type="match status" value="1"/>
</dbReference>
<organism evidence="11 12">
    <name type="scientific">Cloacibacillus evryensis</name>
    <dbReference type="NCBI Taxonomy" id="508460"/>
    <lineage>
        <taxon>Bacteria</taxon>
        <taxon>Thermotogati</taxon>
        <taxon>Synergistota</taxon>
        <taxon>Synergistia</taxon>
        <taxon>Synergistales</taxon>
        <taxon>Synergistaceae</taxon>
        <taxon>Cloacibacillus</taxon>
    </lineage>
</organism>
<dbReference type="HAMAP" id="MF_01376">
    <property type="entry name" value="PhnW_aminotrans_5"/>
    <property type="match status" value="1"/>
</dbReference>
<dbReference type="RefSeq" id="WP_256181994.1">
    <property type="nucleotide sequence ID" value="NZ_JANFYT010000018.1"/>
</dbReference>
<comment type="caution">
    <text evidence="11">The sequence shown here is derived from an EMBL/GenBank/DDBJ whole genome shotgun (WGS) entry which is preliminary data.</text>
</comment>
<feature type="domain" description="Aminotransferase class V" evidence="10">
    <location>
        <begin position="30"/>
        <end position="309"/>
    </location>
</feature>
<dbReference type="InterPro" id="IPR000192">
    <property type="entry name" value="Aminotrans_V_dom"/>
</dbReference>
<evidence type="ECO:0000256" key="1">
    <source>
        <dbReference type="ARBA" id="ARBA00001933"/>
    </source>
</evidence>
<dbReference type="PANTHER" id="PTHR42778">
    <property type="entry name" value="2-AMINOETHYLPHOSPHONATE--PYRUVATE TRANSAMINASE"/>
    <property type="match status" value="1"/>
</dbReference>
<reference evidence="11 12" key="1">
    <citation type="submission" date="2022-06" db="EMBL/GenBank/DDBJ databases">
        <title>Isolation of gut microbiota from human fecal samples.</title>
        <authorList>
            <person name="Pamer E.G."/>
            <person name="Barat B."/>
            <person name="Waligurski E."/>
            <person name="Medina S."/>
            <person name="Paddock L."/>
            <person name="Mostad J."/>
        </authorList>
    </citation>
    <scope>NUCLEOTIDE SEQUENCE [LARGE SCALE GENOMIC DNA]</scope>
    <source>
        <strain evidence="11 12">DFI.9.90</strain>
    </source>
</reference>
<dbReference type="PIRSF" id="PIRSF000524">
    <property type="entry name" value="SPT"/>
    <property type="match status" value="1"/>
</dbReference>
<dbReference type="EMBL" id="JANFYT010000018">
    <property type="protein sequence ID" value="MCQ4814661.1"/>
    <property type="molecule type" value="Genomic_DNA"/>
</dbReference>
<keyword evidence="3" id="KW-0808">Transferase</keyword>
<dbReference type="Gene3D" id="3.40.640.10">
    <property type="entry name" value="Type I PLP-dependent aspartate aminotransferase-like (Major domain)"/>
    <property type="match status" value="1"/>
</dbReference>
<evidence type="ECO:0000256" key="4">
    <source>
        <dbReference type="ARBA" id="ARBA00022898"/>
    </source>
</evidence>
<evidence type="ECO:0000313" key="12">
    <source>
        <dbReference type="Proteomes" id="UP001205919"/>
    </source>
</evidence>
<keyword evidence="12" id="KW-1185">Reference proteome</keyword>
<evidence type="ECO:0000256" key="7">
    <source>
        <dbReference type="ARBA" id="ARBA00049460"/>
    </source>
</evidence>
<proteinExistence type="inferred from homology"/>
<evidence type="ECO:0000256" key="8">
    <source>
        <dbReference type="PIRSR" id="PIRSR000524-1"/>
    </source>
</evidence>
<name>A0AAW5K1Z9_9BACT</name>
<keyword evidence="4 9" id="KW-0663">Pyridoxal phosphate</keyword>
<accession>A0AAW5K1Z9</accession>
<dbReference type="Proteomes" id="UP001205919">
    <property type="component" value="Unassembled WGS sequence"/>
</dbReference>
<dbReference type="Pfam" id="PF00266">
    <property type="entry name" value="Aminotran_5"/>
    <property type="match status" value="1"/>
</dbReference>
<comment type="catalytic activity">
    <reaction evidence="7">
        <text>(2-aminoethyl)phosphonate + pyruvate = phosphonoacetaldehyde + L-alanine</text>
        <dbReference type="Rhea" id="RHEA:17021"/>
        <dbReference type="ChEBI" id="CHEBI:15361"/>
        <dbReference type="ChEBI" id="CHEBI:57418"/>
        <dbReference type="ChEBI" id="CHEBI:57972"/>
        <dbReference type="ChEBI" id="CHEBI:58383"/>
        <dbReference type="EC" id="2.6.1.37"/>
    </reaction>
</comment>